<evidence type="ECO:0000313" key="1">
    <source>
        <dbReference type="EMBL" id="AKL96396.1"/>
    </source>
</evidence>
<reference evidence="1 2" key="1">
    <citation type="submission" date="2014-10" db="EMBL/GenBank/DDBJ databases">
        <title>Genome sequence of Clostridium aceticum DSM 1496.</title>
        <authorList>
            <person name="Poehlein A."/>
            <person name="Schiel-Bengelsdorf B."/>
            <person name="Gottschalk G."/>
            <person name="Duerre P."/>
            <person name="Daniel R."/>
        </authorList>
    </citation>
    <scope>NUCLEOTIDE SEQUENCE [LARGE SCALE GENOMIC DNA]</scope>
    <source>
        <strain evidence="1 2">DSM 1496</strain>
    </source>
</reference>
<organism evidence="1 2">
    <name type="scientific">Clostridium aceticum</name>
    <dbReference type="NCBI Taxonomy" id="84022"/>
    <lineage>
        <taxon>Bacteria</taxon>
        <taxon>Bacillati</taxon>
        <taxon>Bacillota</taxon>
        <taxon>Clostridia</taxon>
        <taxon>Eubacteriales</taxon>
        <taxon>Clostridiaceae</taxon>
        <taxon>Clostridium</taxon>
    </lineage>
</organism>
<dbReference type="STRING" id="84022.CACET_c29520"/>
<dbReference type="RefSeq" id="WP_044824925.1">
    <property type="nucleotide sequence ID" value="NZ_CP009687.1"/>
</dbReference>
<dbReference type="Proteomes" id="UP000035704">
    <property type="component" value="Chromosome"/>
</dbReference>
<keyword evidence="2" id="KW-1185">Reference proteome</keyword>
<protein>
    <submittedName>
        <fullName evidence="1">Uncharacterized protein</fullName>
    </submittedName>
</protein>
<accession>A0A0D8IAC2</accession>
<sequence>MRKKIIYGLSLGIVGYFVYSTLKESHGREDKPIKNTDTGFEKEFRGINNGGNFDGFEGNKKIQEEVLVLQKRMQEMKRKINECKENLTPL</sequence>
<gene>
    <name evidence="1" type="ORF">CACET_c29520</name>
</gene>
<name>A0A0D8IAC2_9CLOT</name>
<dbReference type="PATRIC" id="fig|84022.5.peg.371"/>
<proteinExistence type="predicted"/>
<dbReference type="EMBL" id="CP009687">
    <property type="protein sequence ID" value="AKL96396.1"/>
    <property type="molecule type" value="Genomic_DNA"/>
</dbReference>
<evidence type="ECO:0000313" key="2">
    <source>
        <dbReference type="Proteomes" id="UP000035704"/>
    </source>
</evidence>
<dbReference type="AlphaFoldDB" id="A0A0D8IAC2"/>
<dbReference type="OrthoDB" id="9970318at2"/>
<dbReference type="KEGG" id="cace:CACET_c29520"/>